<feature type="transmembrane region" description="Helical" evidence="3">
    <location>
        <begin position="383"/>
        <end position="404"/>
    </location>
</feature>
<dbReference type="Proteomes" id="UP000292554">
    <property type="component" value="Unassembled WGS sequence"/>
</dbReference>
<comment type="caution">
    <text evidence="6">The sequence shown here is derived from an EMBL/GenBank/DDBJ whole genome shotgun (WGS) entry which is preliminary data.</text>
</comment>
<dbReference type="PANTHER" id="PTHR45138">
    <property type="entry name" value="REGULATORY COMPONENTS OF SENSORY TRANSDUCTION SYSTEM"/>
    <property type="match status" value="1"/>
</dbReference>
<dbReference type="InterPro" id="IPR043128">
    <property type="entry name" value="Rev_trsase/Diguanyl_cyclase"/>
</dbReference>
<evidence type="ECO:0000256" key="1">
    <source>
        <dbReference type="ARBA" id="ARBA00012528"/>
    </source>
</evidence>
<dbReference type="Gene3D" id="3.30.70.270">
    <property type="match status" value="1"/>
</dbReference>
<keyword evidence="7" id="KW-1185">Reference proteome</keyword>
<evidence type="ECO:0000313" key="7">
    <source>
        <dbReference type="Proteomes" id="UP000292554"/>
    </source>
</evidence>
<dbReference type="SMART" id="SM00267">
    <property type="entry name" value="GGDEF"/>
    <property type="match status" value="1"/>
</dbReference>
<dbReference type="InterPro" id="IPR011990">
    <property type="entry name" value="TPR-like_helical_dom_sf"/>
</dbReference>
<dbReference type="SUPFAM" id="SSF48452">
    <property type="entry name" value="TPR-like"/>
    <property type="match status" value="2"/>
</dbReference>
<feature type="chain" id="PRO_5047428766" description="diguanylate cyclase" evidence="4">
    <location>
        <begin position="23"/>
        <end position="596"/>
    </location>
</feature>
<keyword evidence="4" id="KW-0732">Signal</keyword>
<keyword evidence="3" id="KW-1133">Transmembrane helix</keyword>
<sequence>MFNTFVKVMVVLVLLAPSLTSAQLTDSEALLEQAERLRVSDTEQVRALISRLQTDPTLTTTQSVRLALLQAHQHALRGEYESAKHRLSELFYSDLTPSQELRAYHLLSQIADLESDYSRAFSYLNYALQLLPKVTSDNAKLIILSLAAELFSRASAHDKALQYVEQAVAISTIADGVTDSERCMVAKTASVIYLNMSRYDAALKTAEQQLGYCQLSSEKLYAANAHSVIADVYVNRLAYEQALEHYELAENDFVELNYLYGVINTRLAKASLAVELGTPATSLAMLASLIPNAIENNLWDELQQPFLLAAELSEQQGDLKSALIYYRQYMVAVQKVMDDNKAMRIAYLQTEFETEQQAQQLELLEKDKVLLTLREHTINQQRWLLASILAGAVLLLIVLLMALTRYRQRNLYYRQLSEVDGLTKVFNRRHAYEHGEKLLKSSLACSEPFAVIMADIDHFKAVNDSYGHRIGDRVLQTVANQLKEGLRGHDIIARAGGEEFVLFLPRASYQQAMHIAERCKSALRPIQAENRTVTITLSFGISVAEGQAITLSELVEQADQALYASKNSGRNRISLYREIEENPAKSDKELAIVKGE</sequence>
<name>A0ABY2AKB9_9GAMM</name>
<dbReference type="SUPFAM" id="SSF55073">
    <property type="entry name" value="Nucleotide cyclase"/>
    <property type="match status" value="1"/>
</dbReference>
<keyword evidence="3" id="KW-0472">Membrane</keyword>
<dbReference type="EMBL" id="SJXE01000004">
    <property type="protein sequence ID" value="TCI03263.1"/>
    <property type="molecule type" value="Genomic_DNA"/>
</dbReference>
<dbReference type="InterPro" id="IPR000160">
    <property type="entry name" value="GGDEF_dom"/>
</dbReference>
<gene>
    <name evidence="6" type="ORF">EZV61_10305</name>
</gene>
<feature type="domain" description="GGDEF" evidence="5">
    <location>
        <begin position="447"/>
        <end position="578"/>
    </location>
</feature>
<evidence type="ECO:0000256" key="3">
    <source>
        <dbReference type="SAM" id="Phobius"/>
    </source>
</evidence>
<evidence type="ECO:0000259" key="5">
    <source>
        <dbReference type="PROSITE" id="PS50887"/>
    </source>
</evidence>
<comment type="catalytic activity">
    <reaction evidence="2">
        <text>2 GTP = 3',3'-c-di-GMP + 2 diphosphate</text>
        <dbReference type="Rhea" id="RHEA:24898"/>
        <dbReference type="ChEBI" id="CHEBI:33019"/>
        <dbReference type="ChEBI" id="CHEBI:37565"/>
        <dbReference type="ChEBI" id="CHEBI:58805"/>
        <dbReference type="EC" id="2.7.7.65"/>
    </reaction>
</comment>
<dbReference type="EC" id="2.7.7.65" evidence="1"/>
<dbReference type="InterPro" id="IPR050469">
    <property type="entry name" value="Diguanylate_Cyclase"/>
</dbReference>
<feature type="signal peptide" evidence="4">
    <location>
        <begin position="1"/>
        <end position="22"/>
    </location>
</feature>
<dbReference type="PROSITE" id="PS50887">
    <property type="entry name" value="GGDEF"/>
    <property type="match status" value="1"/>
</dbReference>
<dbReference type="Gene3D" id="1.25.40.10">
    <property type="entry name" value="Tetratricopeptide repeat domain"/>
    <property type="match status" value="1"/>
</dbReference>
<evidence type="ECO:0000313" key="6">
    <source>
        <dbReference type="EMBL" id="TCI03263.1"/>
    </source>
</evidence>
<dbReference type="InterPro" id="IPR029787">
    <property type="entry name" value="Nucleotide_cyclase"/>
</dbReference>
<reference evidence="6 7" key="1">
    <citation type="submission" date="2019-02" db="EMBL/GenBank/DDBJ databases">
        <title>Corallincola luteus sp. nov., a marine bacterium isolated from surface sediment of Bohai Sea in China.</title>
        <authorList>
            <person name="Ren Q."/>
        </authorList>
    </citation>
    <scope>NUCLEOTIDE SEQUENCE [LARGE SCALE GENOMIC DNA]</scope>
    <source>
        <strain evidence="6 7">DASS28</strain>
    </source>
</reference>
<protein>
    <recommendedName>
        <fullName evidence="1">diguanylate cyclase</fullName>
        <ecNumber evidence="1">2.7.7.65</ecNumber>
    </recommendedName>
</protein>
<keyword evidence="3" id="KW-0812">Transmembrane</keyword>
<organism evidence="6 7">
    <name type="scientific">Corallincola luteus</name>
    <dbReference type="NCBI Taxonomy" id="1775177"/>
    <lineage>
        <taxon>Bacteria</taxon>
        <taxon>Pseudomonadati</taxon>
        <taxon>Pseudomonadota</taxon>
        <taxon>Gammaproteobacteria</taxon>
        <taxon>Alteromonadales</taxon>
        <taxon>Psychromonadaceae</taxon>
        <taxon>Corallincola</taxon>
    </lineage>
</organism>
<proteinExistence type="predicted"/>
<dbReference type="PANTHER" id="PTHR45138:SF9">
    <property type="entry name" value="DIGUANYLATE CYCLASE DGCM-RELATED"/>
    <property type="match status" value="1"/>
</dbReference>
<evidence type="ECO:0000256" key="2">
    <source>
        <dbReference type="ARBA" id="ARBA00034247"/>
    </source>
</evidence>
<accession>A0ABY2AKB9</accession>
<evidence type="ECO:0000256" key="4">
    <source>
        <dbReference type="SAM" id="SignalP"/>
    </source>
</evidence>
<dbReference type="Pfam" id="PF00990">
    <property type="entry name" value="GGDEF"/>
    <property type="match status" value="1"/>
</dbReference>
<dbReference type="CDD" id="cd01949">
    <property type="entry name" value="GGDEF"/>
    <property type="match status" value="1"/>
</dbReference>
<dbReference type="NCBIfam" id="TIGR00254">
    <property type="entry name" value="GGDEF"/>
    <property type="match status" value="1"/>
</dbReference>